<dbReference type="AlphaFoldDB" id="A0A841KQP5"/>
<evidence type="ECO:0000256" key="1">
    <source>
        <dbReference type="ARBA" id="ARBA00023015"/>
    </source>
</evidence>
<keyword evidence="6" id="KW-1185">Reference proteome</keyword>
<dbReference type="PRINTS" id="PR00598">
    <property type="entry name" value="HTHMARR"/>
</dbReference>
<dbReference type="InterPro" id="IPR036390">
    <property type="entry name" value="WH_DNA-bd_sf"/>
</dbReference>
<protein>
    <submittedName>
        <fullName evidence="5">DNA-binding MarR family transcriptional regulator</fullName>
    </submittedName>
</protein>
<sequence>MVDLTTESIGKWISLLYRYSQTYLNEELEQFNLGSGQYIFLLHLYGKDGINQAELSSRICIDKSTTARAIDHLVKEEYVVRKEDPEDKRAYKIYITEKALQIKPSLHEVLERWNNIIADGFSMEERRYLLNSLQKMSDNVLSYYKTYEE</sequence>
<keyword evidence="1" id="KW-0805">Transcription regulation</keyword>
<reference evidence="5 6" key="1">
    <citation type="submission" date="2020-08" db="EMBL/GenBank/DDBJ databases">
        <title>Genomic Encyclopedia of Type Strains, Phase IV (KMG-IV): sequencing the most valuable type-strain genomes for metagenomic binning, comparative biology and taxonomic classification.</title>
        <authorList>
            <person name="Goeker M."/>
        </authorList>
    </citation>
    <scope>NUCLEOTIDE SEQUENCE [LARGE SCALE GENOMIC DNA]</scope>
    <source>
        <strain evidence="5 6">DSM 103526</strain>
    </source>
</reference>
<dbReference type="PROSITE" id="PS50995">
    <property type="entry name" value="HTH_MARR_2"/>
    <property type="match status" value="1"/>
</dbReference>
<dbReference type="GO" id="GO:0003700">
    <property type="term" value="F:DNA-binding transcription factor activity"/>
    <property type="evidence" value="ECO:0007669"/>
    <property type="project" value="InterPro"/>
</dbReference>
<organism evidence="5 6">
    <name type="scientific">Anaerosolibacter carboniphilus</name>
    <dbReference type="NCBI Taxonomy" id="1417629"/>
    <lineage>
        <taxon>Bacteria</taxon>
        <taxon>Bacillati</taxon>
        <taxon>Bacillota</taxon>
        <taxon>Clostridia</taxon>
        <taxon>Peptostreptococcales</taxon>
        <taxon>Thermotaleaceae</taxon>
        <taxon>Anaerosolibacter</taxon>
    </lineage>
</organism>
<dbReference type="PROSITE" id="PS01117">
    <property type="entry name" value="HTH_MARR_1"/>
    <property type="match status" value="1"/>
</dbReference>
<feature type="domain" description="HTH marR-type" evidence="4">
    <location>
        <begin position="1"/>
        <end position="138"/>
    </location>
</feature>
<proteinExistence type="predicted"/>
<evidence type="ECO:0000256" key="2">
    <source>
        <dbReference type="ARBA" id="ARBA00023125"/>
    </source>
</evidence>
<dbReference type="SMART" id="SM00347">
    <property type="entry name" value="HTH_MARR"/>
    <property type="match status" value="1"/>
</dbReference>
<evidence type="ECO:0000313" key="5">
    <source>
        <dbReference type="EMBL" id="MBB6216064.1"/>
    </source>
</evidence>
<accession>A0A841KQP5</accession>
<comment type="caution">
    <text evidence="5">The sequence shown here is derived from an EMBL/GenBank/DDBJ whole genome shotgun (WGS) entry which is preliminary data.</text>
</comment>
<gene>
    <name evidence="5" type="ORF">HNQ80_002163</name>
</gene>
<name>A0A841KQP5_9FIRM</name>
<dbReference type="GO" id="GO:0003677">
    <property type="term" value="F:DNA binding"/>
    <property type="evidence" value="ECO:0007669"/>
    <property type="project" value="UniProtKB-KW"/>
</dbReference>
<evidence type="ECO:0000313" key="6">
    <source>
        <dbReference type="Proteomes" id="UP000579281"/>
    </source>
</evidence>
<dbReference type="Proteomes" id="UP000579281">
    <property type="component" value="Unassembled WGS sequence"/>
</dbReference>
<dbReference type="Pfam" id="PF01047">
    <property type="entry name" value="MarR"/>
    <property type="match status" value="1"/>
</dbReference>
<dbReference type="Gene3D" id="1.10.10.10">
    <property type="entry name" value="Winged helix-like DNA-binding domain superfamily/Winged helix DNA-binding domain"/>
    <property type="match status" value="1"/>
</dbReference>
<keyword evidence="2 5" id="KW-0238">DNA-binding</keyword>
<dbReference type="PANTHER" id="PTHR42756">
    <property type="entry name" value="TRANSCRIPTIONAL REGULATOR, MARR"/>
    <property type="match status" value="1"/>
</dbReference>
<evidence type="ECO:0000256" key="3">
    <source>
        <dbReference type="ARBA" id="ARBA00023163"/>
    </source>
</evidence>
<dbReference type="SUPFAM" id="SSF46785">
    <property type="entry name" value="Winged helix' DNA-binding domain"/>
    <property type="match status" value="1"/>
</dbReference>
<dbReference type="InterPro" id="IPR023187">
    <property type="entry name" value="Tscrpt_reg_MarR-type_CS"/>
</dbReference>
<evidence type="ECO:0000259" key="4">
    <source>
        <dbReference type="PROSITE" id="PS50995"/>
    </source>
</evidence>
<dbReference type="EMBL" id="JACHEN010000012">
    <property type="protein sequence ID" value="MBB6216064.1"/>
    <property type="molecule type" value="Genomic_DNA"/>
</dbReference>
<dbReference type="InterPro" id="IPR036388">
    <property type="entry name" value="WH-like_DNA-bd_sf"/>
</dbReference>
<keyword evidence="3" id="KW-0804">Transcription</keyword>
<dbReference type="PANTHER" id="PTHR42756:SF2">
    <property type="entry name" value="MARR FAMILY REGULATORY PROTEIN"/>
    <property type="match status" value="1"/>
</dbReference>
<dbReference type="InterPro" id="IPR000835">
    <property type="entry name" value="HTH_MarR-typ"/>
</dbReference>